<dbReference type="EMBL" id="JACDTZ010000002">
    <property type="protein sequence ID" value="MBA5245121.1"/>
    <property type="molecule type" value="Genomic_DNA"/>
</dbReference>
<comment type="caution">
    <text evidence="1">The sequence shown here is derived from an EMBL/GenBank/DDBJ whole genome shotgun (WGS) entry which is preliminary data.</text>
</comment>
<evidence type="ECO:0000313" key="2">
    <source>
        <dbReference type="Proteomes" id="UP000523682"/>
    </source>
</evidence>
<name>A0A7W2I4G7_9CORY</name>
<gene>
    <name evidence="1" type="ORF">H0193_09965</name>
</gene>
<dbReference type="Proteomes" id="UP000523682">
    <property type="component" value="Unassembled WGS sequence"/>
</dbReference>
<dbReference type="RefSeq" id="WP_181889785.1">
    <property type="nucleotide sequence ID" value="NZ_CAUPJD010000075.1"/>
</dbReference>
<dbReference type="AlphaFoldDB" id="A0A7W2I4G7"/>
<reference evidence="1 2" key="1">
    <citation type="submission" date="2020-07" db="EMBL/GenBank/DDBJ databases">
        <title>Draft genome and description of Corynebacterium haemomassiliense strain Marseile-Q3615 sp. nov.</title>
        <authorList>
            <person name="Boxberger M."/>
            <person name="La Scola B."/>
        </authorList>
    </citation>
    <scope>NUCLEOTIDE SEQUENCE [LARGE SCALE GENOMIC DNA]</scope>
    <source>
        <strain evidence="1 2">Marseille-Q3615</strain>
    </source>
</reference>
<protein>
    <submittedName>
        <fullName evidence="1">Uncharacterized protein</fullName>
    </submittedName>
</protein>
<proteinExistence type="predicted"/>
<keyword evidence="2" id="KW-1185">Reference proteome</keyword>
<accession>A0A7W2I4G7</accession>
<evidence type="ECO:0000313" key="1">
    <source>
        <dbReference type="EMBL" id="MBA5245121.1"/>
    </source>
</evidence>
<sequence>MHDPTRIPRLTQALQRAWEGQPDLNFAQLIGVLQNRGLGWGTTDDETMELFAAMEREHPSLIDATAGPHTITTLNPPHLVTITGGYVVVRSGTDPERMPSVWRMGGMRKTGPGLPLVVSDEEGVEHRLGIVSLVERIAGEAEASISIAQSAVGSRRWLVQFSDGARAVVGQRIRLWRVDGRAVDTKRIAWSEILRCEPGAEMEIAPAGGGMPVSLGLVQLVLELER</sequence>
<organism evidence="1 2">
    <name type="scientific">Corynebacterium haemomassiliense</name>
    <dbReference type="NCBI Taxonomy" id="2754726"/>
    <lineage>
        <taxon>Bacteria</taxon>
        <taxon>Bacillati</taxon>
        <taxon>Actinomycetota</taxon>
        <taxon>Actinomycetes</taxon>
        <taxon>Mycobacteriales</taxon>
        <taxon>Corynebacteriaceae</taxon>
        <taxon>Corynebacterium</taxon>
    </lineage>
</organism>